<dbReference type="SMART" id="SM00033">
    <property type="entry name" value="CH"/>
    <property type="match status" value="1"/>
</dbReference>
<dbReference type="Proteomes" id="UP000749559">
    <property type="component" value="Unassembled WGS sequence"/>
</dbReference>
<dbReference type="EMBL" id="CAIIXF020000010">
    <property type="protein sequence ID" value="CAH1796809.1"/>
    <property type="molecule type" value="Genomic_DNA"/>
</dbReference>
<dbReference type="Gene3D" id="1.10.418.10">
    <property type="entry name" value="Calponin-like domain"/>
    <property type="match status" value="1"/>
</dbReference>
<dbReference type="SUPFAM" id="SSF54236">
    <property type="entry name" value="Ubiquitin-like"/>
    <property type="match status" value="1"/>
</dbReference>
<dbReference type="GO" id="GO:0005829">
    <property type="term" value="C:cytosol"/>
    <property type="evidence" value="ECO:0007669"/>
    <property type="project" value="TreeGrafter"/>
</dbReference>
<name>A0A8J1TXI2_OWEFU</name>
<evidence type="ECO:0000256" key="9">
    <source>
        <dbReference type="SAM" id="Coils"/>
    </source>
</evidence>
<feature type="compositionally biased region" description="Low complexity" evidence="10">
    <location>
        <begin position="28"/>
        <end position="42"/>
    </location>
</feature>
<evidence type="ECO:0000256" key="4">
    <source>
        <dbReference type="ARBA" id="ARBA00022490"/>
    </source>
</evidence>
<feature type="region of interest" description="Disordered" evidence="10">
    <location>
        <begin position="1"/>
        <end position="42"/>
    </location>
</feature>
<protein>
    <submittedName>
        <fullName evidence="11">Uncharacterized protein</fullName>
    </submittedName>
</protein>
<keyword evidence="7 9" id="KW-0175">Coiled coil</keyword>
<reference evidence="11" key="1">
    <citation type="submission" date="2022-03" db="EMBL/GenBank/DDBJ databases">
        <authorList>
            <person name="Martin C."/>
        </authorList>
    </citation>
    <scope>NUCLEOTIDE SEQUENCE</scope>
</reference>
<feature type="compositionally biased region" description="Polar residues" evidence="10">
    <location>
        <begin position="10"/>
        <end position="20"/>
    </location>
</feature>
<dbReference type="Pfam" id="PF00307">
    <property type="entry name" value="CH"/>
    <property type="match status" value="1"/>
</dbReference>
<evidence type="ECO:0000256" key="5">
    <source>
        <dbReference type="ARBA" id="ARBA00022687"/>
    </source>
</evidence>
<dbReference type="PANTHER" id="PTHR10878">
    <property type="entry name" value="SEGMENT POLARITY PROTEIN DISHEVELLED"/>
    <property type="match status" value="1"/>
</dbReference>
<keyword evidence="12" id="KW-1185">Reference proteome</keyword>
<keyword evidence="4" id="KW-0963">Cytoplasm</keyword>
<dbReference type="InterPro" id="IPR036872">
    <property type="entry name" value="CH_dom_sf"/>
</dbReference>
<keyword evidence="6" id="KW-0965">Cell junction</keyword>
<dbReference type="InterPro" id="IPR029071">
    <property type="entry name" value="Ubiquitin-like_domsf"/>
</dbReference>
<comment type="subcellular location">
    <subcellularLocation>
        <location evidence="1">Cell junction</location>
        <location evidence="1">Focal adhesion</location>
    </subcellularLocation>
    <subcellularLocation>
        <location evidence="2">Cytoplasm</location>
    </subcellularLocation>
</comment>
<sequence>MSMYKPSPRTPYQRTNQHYSGTPERQHSAPSSAGSSAPQSPSRWMDWEQQLQAYVNWINSQLKKRPGVRLIEDLRNDIKDGVALITLIEVVGKEPLAGVHKVPSNIHEMRDNVDKVLQFMQMKKIRMHRTHVNDIVDGNLKAIMRLILALAAHYKPNSVKQSTRQSSNIESTPKNTANMGLAGMAQGAMVALSDARRDVARVGQKIRRPLNFNGDHRPYYSSSDADSSEYSFASSQPLSRSSQRDADGASCHGSPNTSIHGSPRTSLHAVNESRNSPVRPNGLPKSMSQDFETSLHDSHKKDVKAAVSDAKLENMWIGLLQEHSILQYDMSDTKTTLLQLQDLLLRGDLPDGEDSSNCIEATNDSDQLVILNAKLIKSESLCNDLREELSKVKTDCMELQGTKSGLQQRLSEQESSLLQMKAEMLRLGFTQENLESEKIELQKRLNEKDKQISELKKQVHQRDIHLQQSQANDNLRSQVHQLNSKLRHVGESEASLSAKIASHDQKMAQLEGKLLQSIDGSPRQSPLKAVHPGTTEEIMVMKESLHNLRGSFPRNDPHHHTIDTLEQSVSSLLEQLQVTRERRDSSDSITRRLNFDSTGDTRRSPITALPGFPVQRLDNQPANGQQLTKVLYFTDRTVTPFMCNIPKRLGEITLRDIKQIVTRPGNFKYHFKALDPEFGTVKEEMDQDDDIIPGWEGKIVAWIEEDHG</sequence>
<dbReference type="GO" id="GO:0005925">
    <property type="term" value="C:focal adhesion"/>
    <property type="evidence" value="ECO:0007669"/>
    <property type="project" value="UniProtKB-SubCell"/>
</dbReference>
<dbReference type="SMART" id="SM00021">
    <property type="entry name" value="DAX"/>
    <property type="match status" value="1"/>
</dbReference>
<dbReference type="OrthoDB" id="30551at2759"/>
<evidence type="ECO:0000256" key="10">
    <source>
        <dbReference type="SAM" id="MobiDB-lite"/>
    </source>
</evidence>
<dbReference type="InterPro" id="IPR001715">
    <property type="entry name" value="CH_dom"/>
</dbReference>
<dbReference type="Pfam" id="PF00778">
    <property type="entry name" value="DIX"/>
    <property type="match status" value="1"/>
</dbReference>
<comment type="caution">
    <text evidence="11">The sequence shown here is derived from an EMBL/GenBank/DDBJ whole genome shotgun (WGS) entry which is preliminary data.</text>
</comment>
<feature type="region of interest" description="Disordered" evidence="10">
    <location>
        <begin position="580"/>
        <end position="606"/>
    </location>
</feature>
<feature type="compositionally biased region" description="Low complexity" evidence="10">
    <location>
        <begin position="219"/>
        <end position="235"/>
    </location>
</feature>
<feature type="compositionally biased region" description="Basic and acidic residues" evidence="10">
    <location>
        <begin position="580"/>
        <end position="603"/>
    </location>
</feature>
<proteinExistence type="inferred from homology"/>
<feature type="coiled-coil region" evidence="9">
    <location>
        <begin position="382"/>
        <end position="458"/>
    </location>
</feature>
<dbReference type="PANTHER" id="PTHR10878:SF22">
    <property type="entry name" value="DIXIN"/>
    <property type="match status" value="1"/>
</dbReference>
<dbReference type="InterPro" id="IPR038207">
    <property type="entry name" value="DIX_dom_sf"/>
</dbReference>
<feature type="compositionally biased region" description="Polar residues" evidence="10">
    <location>
        <begin position="253"/>
        <end position="265"/>
    </location>
</feature>
<dbReference type="SUPFAM" id="SSF47576">
    <property type="entry name" value="Calponin-homology domain, CH-domain"/>
    <property type="match status" value="1"/>
</dbReference>
<evidence type="ECO:0000256" key="8">
    <source>
        <dbReference type="ARBA" id="ARBA00060765"/>
    </source>
</evidence>
<organism evidence="11 12">
    <name type="scientific">Owenia fusiformis</name>
    <name type="common">Polychaete worm</name>
    <dbReference type="NCBI Taxonomy" id="6347"/>
    <lineage>
        <taxon>Eukaryota</taxon>
        <taxon>Metazoa</taxon>
        <taxon>Spiralia</taxon>
        <taxon>Lophotrochozoa</taxon>
        <taxon>Annelida</taxon>
        <taxon>Polychaeta</taxon>
        <taxon>Sedentaria</taxon>
        <taxon>Canalipalpata</taxon>
        <taxon>Sabellida</taxon>
        <taxon>Oweniida</taxon>
        <taxon>Oweniidae</taxon>
        <taxon>Owenia</taxon>
    </lineage>
</organism>
<dbReference type="AlphaFoldDB" id="A0A8J1TXI2"/>
<evidence type="ECO:0000256" key="2">
    <source>
        <dbReference type="ARBA" id="ARBA00004496"/>
    </source>
</evidence>
<keyword evidence="3" id="KW-0217">Developmental protein</keyword>
<feature type="region of interest" description="Disordered" evidence="10">
    <location>
        <begin position="209"/>
        <end position="299"/>
    </location>
</feature>
<evidence type="ECO:0000256" key="7">
    <source>
        <dbReference type="ARBA" id="ARBA00023054"/>
    </source>
</evidence>
<dbReference type="CDD" id="cd21213">
    <property type="entry name" value="CH_DIXDC1"/>
    <property type="match status" value="1"/>
</dbReference>
<dbReference type="FunFam" id="2.40.240.130:FF:000003">
    <property type="entry name" value="Dixin isoform 1"/>
    <property type="match status" value="1"/>
</dbReference>
<dbReference type="InterPro" id="IPR001158">
    <property type="entry name" value="DIX"/>
</dbReference>
<dbReference type="PROSITE" id="PS50841">
    <property type="entry name" value="DIX"/>
    <property type="match status" value="1"/>
</dbReference>
<dbReference type="InterPro" id="IPR015506">
    <property type="entry name" value="Dsh/Dvl-rel"/>
</dbReference>
<keyword evidence="5" id="KW-0879">Wnt signaling pathway</keyword>
<gene>
    <name evidence="11" type="ORF">OFUS_LOCUS21178</name>
</gene>
<dbReference type="PROSITE" id="PS50021">
    <property type="entry name" value="CH"/>
    <property type="match status" value="1"/>
</dbReference>
<evidence type="ECO:0000256" key="6">
    <source>
        <dbReference type="ARBA" id="ARBA00022949"/>
    </source>
</evidence>
<accession>A0A8J1TXI2</accession>
<evidence type="ECO:0000256" key="3">
    <source>
        <dbReference type="ARBA" id="ARBA00022473"/>
    </source>
</evidence>
<evidence type="ECO:0000313" key="12">
    <source>
        <dbReference type="Proteomes" id="UP000749559"/>
    </source>
</evidence>
<dbReference type="GO" id="GO:0060070">
    <property type="term" value="P:canonical Wnt signaling pathway"/>
    <property type="evidence" value="ECO:0007669"/>
    <property type="project" value="TreeGrafter"/>
</dbReference>
<evidence type="ECO:0000313" key="11">
    <source>
        <dbReference type="EMBL" id="CAH1796809.1"/>
    </source>
</evidence>
<feature type="compositionally biased region" description="Polar residues" evidence="10">
    <location>
        <begin position="159"/>
        <end position="178"/>
    </location>
</feature>
<evidence type="ECO:0000256" key="1">
    <source>
        <dbReference type="ARBA" id="ARBA00004246"/>
    </source>
</evidence>
<feature type="region of interest" description="Disordered" evidence="10">
    <location>
        <begin position="159"/>
        <end position="179"/>
    </location>
</feature>
<dbReference type="Gene3D" id="2.40.240.130">
    <property type="match status" value="1"/>
</dbReference>
<comment type="similarity">
    <text evidence="8">Belongs to the DIXDC1 family.</text>
</comment>